<protein>
    <submittedName>
        <fullName evidence="1">Uncharacterized protein</fullName>
    </submittedName>
</protein>
<dbReference type="EMBL" id="CAJJDM010000121">
    <property type="protein sequence ID" value="CAD8102255.1"/>
    <property type="molecule type" value="Genomic_DNA"/>
</dbReference>
<evidence type="ECO:0000313" key="1">
    <source>
        <dbReference type="EMBL" id="CAD8102255.1"/>
    </source>
</evidence>
<sequence>MFLTMRQHIHNTCKREIFINYSKKFFYFTIAIANKPNNINFKKQMNQEISQFIEKVFLINCLQHPNNYNMVEYIIGEQLITLQQDQIKNIQTDVNELIKYDYYQITNSHQNQSLLDSNHSQSDKESYHFQYIDYKIEEKLNELIQESAILDINPIQKNEVEFQSECGLEQFNTFVETNFLTDFKFIMKKYLDSKNNSSSIRTSFQHQ</sequence>
<accession>A0A8S1PGR2</accession>
<dbReference type="AlphaFoldDB" id="A0A8S1PGR2"/>
<name>A0A8S1PGR2_PARPR</name>
<evidence type="ECO:0000313" key="2">
    <source>
        <dbReference type="Proteomes" id="UP000688137"/>
    </source>
</evidence>
<keyword evidence="2" id="KW-1185">Reference proteome</keyword>
<dbReference type="Proteomes" id="UP000688137">
    <property type="component" value="Unassembled WGS sequence"/>
</dbReference>
<organism evidence="1 2">
    <name type="scientific">Paramecium primaurelia</name>
    <dbReference type="NCBI Taxonomy" id="5886"/>
    <lineage>
        <taxon>Eukaryota</taxon>
        <taxon>Sar</taxon>
        <taxon>Alveolata</taxon>
        <taxon>Ciliophora</taxon>
        <taxon>Intramacronucleata</taxon>
        <taxon>Oligohymenophorea</taxon>
        <taxon>Peniculida</taxon>
        <taxon>Parameciidae</taxon>
        <taxon>Paramecium</taxon>
    </lineage>
</organism>
<comment type="caution">
    <text evidence="1">The sequence shown here is derived from an EMBL/GenBank/DDBJ whole genome shotgun (WGS) entry which is preliminary data.</text>
</comment>
<dbReference type="OMA" id="MVEYIIG"/>
<gene>
    <name evidence="1" type="ORF">PPRIM_AZ9-3.1.T1180008</name>
</gene>
<proteinExistence type="predicted"/>
<reference evidence="1" key="1">
    <citation type="submission" date="2021-01" db="EMBL/GenBank/DDBJ databases">
        <authorList>
            <consortium name="Genoscope - CEA"/>
            <person name="William W."/>
        </authorList>
    </citation>
    <scope>NUCLEOTIDE SEQUENCE</scope>
</reference>